<proteinExistence type="predicted"/>
<dbReference type="Gene3D" id="3.30.300.20">
    <property type="match status" value="1"/>
</dbReference>
<dbReference type="EMBL" id="JBGLYH010000015">
    <property type="protein sequence ID" value="MEZ7196534.1"/>
    <property type="molecule type" value="Genomic_DNA"/>
</dbReference>
<keyword evidence="1" id="KW-0575">Peroxidase</keyword>
<evidence type="ECO:0000313" key="1">
    <source>
        <dbReference type="EMBL" id="MEZ7196534.1"/>
    </source>
</evidence>
<accession>A0ABV4K0Q1</accession>
<keyword evidence="1" id="KW-0560">Oxidoreductase</keyword>
<name>A0ABV4K0Q1_9BACT</name>
<sequence length="127" mass="13354">MITTKSKQDDYLTEFTDGTYVGQCDAPVGKGGQDAGFTPFALLEASLAGCLNITLRAFAKSHDIELGSATVETTVTLVPGEDGSTFEYSVKLPDGLSEKDTKRLLAALKGCPIHGLLSKPVAFALKA</sequence>
<gene>
    <name evidence="1" type="ORF">AB6M95_07220</name>
</gene>
<dbReference type="PANTHER" id="PTHR39624">
    <property type="entry name" value="PROTEIN INVOLVED IN RIMO-MEDIATED BETA-METHYLTHIOLATION OF RIBOSOMAL PROTEIN S12 YCAO"/>
    <property type="match status" value="1"/>
</dbReference>
<dbReference type="RefSeq" id="WP_371386068.1">
    <property type="nucleotide sequence ID" value="NZ_JBGLYH010000015.1"/>
</dbReference>
<dbReference type="PANTHER" id="PTHR39624:SF2">
    <property type="entry name" value="OSMC-LIKE PROTEIN"/>
    <property type="match status" value="1"/>
</dbReference>
<dbReference type="Pfam" id="PF02566">
    <property type="entry name" value="OsmC"/>
    <property type="match status" value="1"/>
</dbReference>
<dbReference type="InterPro" id="IPR003718">
    <property type="entry name" value="OsmC/Ohr_fam"/>
</dbReference>
<comment type="caution">
    <text evidence="1">The sequence shown here is derived from an EMBL/GenBank/DDBJ whole genome shotgun (WGS) entry which is preliminary data.</text>
</comment>
<organism evidence="1 2">
    <name type="scientific">Pseudodesulfovibrio karagichevae</name>
    <dbReference type="NCBI Taxonomy" id="3239305"/>
    <lineage>
        <taxon>Bacteria</taxon>
        <taxon>Pseudomonadati</taxon>
        <taxon>Thermodesulfobacteriota</taxon>
        <taxon>Desulfovibrionia</taxon>
        <taxon>Desulfovibrionales</taxon>
        <taxon>Desulfovibrionaceae</taxon>
    </lineage>
</organism>
<dbReference type="InterPro" id="IPR036102">
    <property type="entry name" value="OsmC/Ohrsf"/>
</dbReference>
<dbReference type="InterPro" id="IPR015946">
    <property type="entry name" value="KH_dom-like_a/b"/>
</dbReference>
<keyword evidence="2" id="KW-1185">Reference proteome</keyword>
<reference evidence="1 2" key="1">
    <citation type="submission" date="2024-08" db="EMBL/GenBank/DDBJ databases">
        <title>Sulfate-reducing bacteria isolated from formation water of the oil field in Kazakhstan and description of Pseudodesulfovibrio sp.</title>
        <authorList>
            <person name="Bidzhieva S.K."/>
            <person name="Tourova T.P."/>
            <person name="Grouzdev D.S."/>
            <person name="Beletsky A.V."/>
            <person name="Sokolova D.S."/>
            <person name="Samigullina S.R."/>
            <person name="Poltaraus A.B."/>
            <person name="Avtukh A.N."/>
            <person name="Tereshina V.M."/>
            <person name="Zhaparov N.S."/>
            <person name="Mardanov A.V."/>
            <person name="Nazina T.N."/>
        </authorList>
    </citation>
    <scope>NUCLEOTIDE SEQUENCE [LARGE SCALE GENOMIC DNA]</scope>
    <source>
        <strain evidence="1 2">9FUS</strain>
    </source>
</reference>
<dbReference type="EC" id="1.11.1.-" evidence="1"/>
<dbReference type="GO" id="GO:0004601">
    <property type="term" value="F:peroxidase activity"/>
    <property type="evidence" value="ECO:0007669"/>
    <property type="project" value="UniProtKB-KW"/>
</dbReference>
<dbReference type="SUPFAM" id="SSF82784">
    <property type="entry name" value="OsmC-like"/>
    <property type="match status" value="1"/>
</dbReference>
<evidence type="ECO:0000313" key="2">
    <source>
        <dbReference type="Proteomes" id="UP001568698"/>
    </source>
</evidence>
<dbReference type="Proteomes" id="UP001568698">
    <property type="component" value="Unassembled WGS sequence"/>
</dbReference>
<protein>
    <submittedName>
        <fullName evidence="1">OsmC family protein</fullName>
        <ecNumber evidence="1">1.11.1.-</ecNumber>
    </submittedName>
</protein>